<evidence type="ECO:0000256" key="5">
    <source>
        <dbReference type="ARBA" id="ARBA00022801"/>
    </source>
</evidence>
<keyword evidence="6" id="KW-0408">Iron</keyword>
<dbReference type="CDD" id="cd00056">
    <property type="entry name" value="ENDO3c"/>
    <property type="match status" value="1"/>
</dbReference>
<dbReference type="InterPro" id="IPR003265">
    <property type="entry name" value="HhH-GPD_domain"/>
</dbReference>
<protein>
    <submittedName>
        <fullName evidence="12">A/G-specific DNA-adenine glycosylase</fullName>
    </submittedName>
</protein>
<comment type="similarity">
    <text evidence="2">Belongs to the Nth/MutY family.</text>
</comment>
<dbReference type="GO" id="GO:0051536">
    <property type="term" value="F:iron-sulfur cluster binding"/>
    <property type="evidence" value="ECO:0007669"/>
    <property type="project" value="UniProtKB-KW"/>
</dbReference>
<feature type="domain" description="HhH-GPD" evidence="11">
    <location>
        <begin position="71"/>
        <end position="143"/>
    </location>
</feature>
<evidence type="ECO:0000256" key="2">
    <source>
        <dbReference type="ARBA" id="ARBA00008343"/>
    </source>
</evidence>
<keyword evidence="3" id="KW-0479">Metal-binding</keyword>
<dbReference type="GO" id="GO:0035485">
    <property type="term" value="F:adenine/guanine mispair binding"/>
    <property type="evidence" value="ECO:0007669"/>
    <property type="project" value="TreeGrafter"/>
</dbReference>
<dbReference type="Proteomes" id="UP000057043">
    <property type="component" value="Unassembled WGS sequence"/>
</dbReference>
<keyword evidence="5" id="KW-0378">Hydrolase</keyword>
<dbReference type="PANTHER" id="PTHR42944:SF1">
    <property type="entry name" value="ADENINE DNA GLYCOSYLASE"/>
    <property type="match status" value="1"/>
</dbReference>
<dbReference type="PANTHER" id="PTHR42944">
    <property type="entry name" value="ADENINE DNA GLYCOSYLASE"/>
    <property type="match status" value="1"/>
</dbReference>
<evidence type="ECO:0000256" key="9">
    <source>
        <dbReference type="ARBA" id="ARBA00023295"/>
    </source>
</evidence>
<dbReference type="GO" id="GO:0046872">
    <property type="term" value="F:metal ion binding"/>
    <property type="evidence" value="ECO:0007669"/>
    <property type="project" value="UniProtKB-KW"/>
</dbReference>
<gene>
    <name evidence="12" type="ORF">XD72_2211</name>
</gene>
<reference evidence="12 13" key="1">
    <citation type="journal article" date="2015" name="MBio">
        <title>Genome-Resolved Metagenomic Analysis Reveals Roles for Candidate Phyla and Other Microbial Community Members in Biogeochemical Transformations in Oil Reservoirs.</title>
        <authorList>
            <person name="Hu P."/>
            <person name="Tom L."/>
            <person name="Singh A."/>
            <person name="Thomas B.C."/>
            <person name="Baker B.J."/>
            <person name="Piceno Y.M."/>
            <person name="Andersen G.L."/>
            <person name="Banfield J.F."/>
        </authorList>
    </citation>
    <scope>NUCLEOTIDE SEQUENCE [LARGE SCALE GENOMIC DNA]</scope>
    <source>
        <strain evidence="12">57_489</strain>
    </source>
</reference>
<accession>A0A117LEX0</accession>
<evidence type="ECO:0000256" key="6">
    <source>
        <dbReference type="ARBA" id="ARBA00023004"/>
    </source>
</evidence>
<dbReference type="GO" id="GO:0006298">
    <property type="term" value="P:mismatch repair"/>
    <property type="evidence" value="ECO:0007669"/>
    <property type="project" value="TreeGrafter"/>
</dbReference>
<dbReference type="GO" id="GO:0032357">
    <property type="term" value="F:oxidized purine DNA binding"/>
    <property type="evidence" value="ECO:0007669"/>
    <property type="project" value="TreeGrafter"/>
</dbReference>
<name>A0A117LEX0_9EURY</name>
<evidence type="ECO:0000256" key="1">
    <source>
        <dbReference type="ARBA" id="ARBA00001966"/>
    </source>
</evidence>
<organism evidence="12 13">
    <name type="scientific">Methanothrix harundinacea</name>
    <dbReference type="NCBI Taxonomy" id="301375"/>
    <lineage>
        <taxon>Archaea</taxon>
        <taxon>Methanobacteriati</taxon>
        <taxon>Methanobacteriota</taxon>
        <taxon>Stenosarchaea group</taxon>
        <taxon>Methanomicrobia</taxon>
        <taxon>Methanotrichales</taxon>
        <taxon>Methanotrichaceae</taxon>
        <taxon>Methanothrix</taxon>
    </lineage>
</organism>
<dbReference type="InterPro" id="IPR044298">
    <property type="entry name" value="MIG/MutY"/>
</dbReference>
<sequence>MIEGSEEVAKDGQYPPRGLTTSQTWGETDKHPAVPVDGVGESFASRLLSWWADNGNDYKFRRTRDPYRILISEIMLQKTRARQVDAVYDEFFERYPDPQSLAAAPDEEVEAVVAPLGLKSRVATMKRAAELLASKGDAIGYADLLAIDGVGDYVAPSKGQVTVCGPSKS</sequence>
<dbReference type="Gene3D" id="1.10.340.30">
    <property type="entry name" value="Hypothetical protein, domain 2"/>
    <property type="match status" value="1"/>
</dbReference>
<dbReference type="EMBL" id="LGFT01000076">
    <property type="protein sequence ID" value="KUK43403.1"/>
    <property type="molecule type" value="Genomic_DNA"/>
</dbReference>
<evidence type="ECO:0000256" key="7">
    <source>
        <dbReference type="ARBA" id="ARBA00023014"/>
    </source>
</evidence>
<dbReference type="InterPro" id="IPR023170">
    <property type="entry name" value="HhH_base_excis_C"/>
</dbReference>
<dbReference type="InterPro" id="IPR011257">
    <property type="entry name" value="DNA_glycosylase"/>
</dbReference>
<evidence type="ECO:0000256" key="8">
    <source>
        <dbReference type="ARBA" id="ARBA00023204"/>
    </source>
</evidence>
<dbReference type="GO" id="GO:0000701">
    <property type="term" value="F:purine-specific mismatch base pair DNA N-glycosylase activity"/>
    <property type="evidence" value="ECO:0007669"/>
    <property type="project" value="TreeGrafter"/>
</dbReference>
<evidence type="ECO:0000256" key="3">
    <source>
        <dbReference type="ARBA" id="ARBA00022723"/>
    </source>
</evidence>
<dbReference type="Gene3D" id="1.10.1670.10">
    <property type="entry name" value="Helix-hairpin-Helix base-excision DNA repair enzymes (C-terminal)"/>
    <property type="match status" value="1"/>
</dbReference>
<keyword evidence="4" id="KW-0227">DNA damage</keyword>
<dbReference type="AlphaFoldDB" id="A0A117LEX0"/>
<proteinExistence type="inferred from homology"/>
<feature type="region of interest" description="Disordered" evidence="10">
    <location>
        <begin position="1"/>
        <end position="36"/>
    </location>
</feature>
<dbReference type="GO" id="GO:0006284">
    <property type="term" value="P:base-excision repair"/>
    <property type="evidence" value="ECO:0007669"/>
    <property type="project" value="InterPro"/>
</dbReference>
<dbReference type="GO" id="GO:0034039">
    <property type="term" value="F:8-oxo-7,8-dihydroguanine DNA N-glycosylase activity"/>
    <property type="evidence" value="ECO:0007669"/>
    <property type="project" value="TreeGrafter"/>
</dbReference>
<dbReference type="PATRIC" id="fig|301375.7.peg.765"/>
<keyword evidence="8" id="KW-0234">DNA repair</keyword>
<evidence type="ECO:0000313" key="12">
    <source>
        <dbReference type="EMBL" id="KUK43403.1"/>
    </source>
</evidence>
<evidence type="ECO:0000313" key="13">
    <source>
        <dbReference type="Proteomes" id="UP000057043"/>
    </source>
</evidence>
<keyword evidence="9" id="KW-0326">Glycosidase</keyword>
<evidence type="ECO:0000259" key="11">
    <source>
        <dbReference type="Pfam" id="PF00730"/>
    </source>
</evidence>
<comment type="cofactor">
    <cofactor evidence="1">
        <name>[4Fe-4S] cluster</name>
        <dbReference type="ChEBI" id="CHEBI:49883"/>
    </cofactor>
</comment>
<evidence type="ECO:0000256" key="10">
    <source>
        <dbReference type="SAM" id="MobiDB-lite"/>
    </source>
</evidence>
<keyword evidence="7" id="KW-0411">Iron-sulfur</keyword>
<evidence type="ECO:0000256" key="4">
    <source>
        <dbReference type="ARBA" id="ARBA00022763"/>
    </source>
</evidence>
<dbReference type="Pfam" id="PF00730">
    <property type="entry name" value="HhH-GPD"/>
    <property type="match status" value="1"/>
</dbReference>
<dbReference type="SUPFAM" id="SSF48150">
    <property type="entry name" value="DNA-glycosylase"/>
    <property type="match status" value="1"/>
</dbReference>
<comment type="caution">
    <text evidence="12">The sequence shown here is derived from an EMBL/GenBank/DDBJ whole genome shotgun (WGS) entry which is preliminary data.</text>
</comment>